<name>A0ABV0ZEB4_9TELE</name>
<evidence type="ECO:0000313" key="2">
    <source>
        <dbReference type="Proteomes" id="UP001469553"/>
    </source>
</evidence>
<proteinExistence type="predicted"/>
<organism evidence="1 2">
    <name type="scientific">Ameca splendens</name>
    <dbReference type="NCBI Taxonomy" id="208324"/>
    <lineage>
        <taxon>Eukaryota</taxon>
        <taxon>Metazoa</taxon>
        <taxon>Chordata</taxon>
        <taxon>Craniata</taxon>
        <taxon>Vertebrata</taxon>
        <taxon>Euteleostomi</taxon>
        <taxon>Actinopterygii</taxon>
        <taxon>Neopterygii</taxon>
        <taxon>Teleostei</taxon>
        <taxon>Neoteleostei</taxon>
        <taxon>Acanthomorphata</taxon>
        <taxon>Ovalentaria</taxon>
        <taxon>Atherinomorphae</taxon>
        <taxon>Cyprinodontiformes</taxon>
        <taxon>Goodeidae</taxon>
        <taxon>Ameca</taxon>
    </lineage>
</organism>
<comment type="caution">
    <text evidence="1">The sequence shown here is derived from an EMBL/GenBank/DDBJ whole genome shotgun (WGS) entry which is preliminary data.</text>
</comment>
<gene>
    <name evidence="1" type="ORF">AMECASPLE_024913</name>
</gene>
<sequence length="107" mass="12145">MSLMDDFNKTMSSVELSYQLLPHNWRKRCLCQPFLLYFCFCVLHSNVGKLAKASSPFADSSISPSVACSHKHLCLNREIYACHSEKQFPWSTQDFSAVFPSFERGGG</sequence>
<reference evidence="1 2" key="1">
    <citation type="submission" date="2021-06" db="EMBL/GenBank/DDBJ databases">
        <authorList>
            <person name="Palmer J.M."/>
        </authorList>
    </citation>
    <scope>NUCLEOTIDE SEQUENCE [LARGE SCALE GENOMIC DNA]</scope>
    <source>
        <strain evidence="1 2">AS_MEX2019</strain>
        <tissue evidence="1">Muscle</tissue>
    </source>
</reference>
<dbReference type="EMBL" id="JAHRIP010058841">
    <property type="protein sequence ID" value="MEQ2304234.1"/>
    <property type="molecule type" value="Genomic_DNA"/>
</dbReference>
<protein>
    <submittedName>
        <fullName evidence="1">Uncharacterized protein</fullName>
    </submittedName>
</protein>
<accession>A0ABV0ZEB4</accession>
<keyword evidence="2" id="KW-1185">Reference proteome</keyword>
<dbReference type="Proteomes" id="UP001469553">
    <property type="component" value="Unassembled WGS sequence"/>
</dbReference>
<evidence type="ECO:0000313" key="1">
    <source>
        <dbReference type="EMBL" id="MEQ2304234.1"/>
    </source>
</evidence>